<protein>
    <submittedName>
        <fullName evidence="1">Uncharacterized protein</fullName>
    </submittedName>
</protein>
<dbReference type="AlphaFoldDB" id="A0A5E8CLM7"/>
<accession>A0A5E8CLM7</accession>
<dbReference type="EMBL" id="CABVLZ010000002">
    <property type="protein sequence ID" value="VVU94762.1"/>
    <property type="molecule type" value="Genomic_DNA"/>
</dbReference>
<sequence length="1225" mass="144212">MKYKVNYTAIGGSAQQRNQVDLDELIQKMTPNTMIRGSTNIYQWVHQEEDTLGIKSVSIMGEAHEDLYKFNSCDLDNYSLTNSYLSANLLNILFKGTRDCIDFYLESERLEKKTYASTTLDSSLDQRNLPKLWQMTRADIFEVEGETQRFELKKFKNVRMHYTDFRHDYGGESYYLFPFTLNYITPWFGDKSLSLGHSSDWISKSICSKLIDSVENRTILFTKFQELFTVLSGVNNREGILDDNEIQILSTQITTLHKDIINFYNAITGGLLGDDPYSKLPNISKEKDVLISYAIRNIKNIQKVDELTFNLYSKFISKYLNLNKTAELMKLYFPVLYDSNFLREIGVENFLSILDLMLMDILSITRSIKVFNVNNQAKNLDPTSYCYHQYGLKGRNLLYYCGFAHSALYCLFWTFYFNRISDLSVIIKKSNYHIDYNVLFSFLFSNSPSFKFTKIKDFRPDDTLERLFCQYFIYILNSSKGVPSGSNFLRDIEKVSIENLNHYITSSSVQCLPNNNNILKRIIINISRTEAQILRYQNILQSRNRYRDTQTLKSLIQEFSDYNEIILKEINPSNPYSGYNSSLTKANLRQKGIVLNNFNNFLVMLKGNLYTKEDYLQRLTSDSFLPETNNIRSLRDKESLQKIVTDLFSTRFLNNYLNREKLVKFINTIFKNGLKMYEKIKPEYKEYRPLIKFIYKGGMTLRLLGYQYKQQFSIIIEEIIEKEYAEFFNISDNDFEIFIMLPHHKSDMTPAKKTKIEKAYNKIYNELSIMTYFILQKVTSLFNSTSERTFFDYFSFDKVKQSNILQESFELFKKEIDKQKEDVAYTFKNIKSVDAILASNDIAFPPEKYDQINKDYKPWNTVSSSLNDPTNNTRGNSIVIKDKNDNDISNPRFLISDKILSKLVTNETIKNSILQTKSGSFYCTFNPVINVSKKYHFSLNRIKYNFRLLTTTASYQKKYINLGAEVVDIAIRSYNDWKLVYFSPQDYADYKYKSKTNSFEYLGYSLIGNITDLLLVLFKESRDRNSNSHPTDDMTVNFWFTEPWLNNKYKKRMRRLFYLLFLNIMKCESSYYCTDIDKSIELISLFRKAIDEFNLPKLIGNLNELLETIYQYENIELEQFETISRIEDRKYKEFMELKDYVLIILFIYILKEMLVWFSSEKAGEKRIQGNNLNTWGKYKEFIKSIDKELIKINKILARIKGASMSELKINKKIKTISSLGFRDNI</sequence>
<reference evidence="1" key="1">
    <citation type="submission" date="2019-09" db="EMBL/GenBank/DDBJ databases">
        <authorList>
            <person name="Needham M D."/>
        </authorList>
    </citation>
    <scope>NUCLEOTIDE SEQUENCE</scope>
</reference>
<evidence type="ECO:0000313" key="1">
    <source>
        <dbReference type="EMBL" id="VVU94762.1"/>
    </source>
</evidence>
<name>A0A5E8CLM7_9ZZZZ</name>
<organism evidence="1">
    <name type="scientific">seawater metagenome</name>
    <dbReference type="NCBI Taxonomy" id="1561972"/>
    <lineage>
        <taxon>unclassified sequences</taxon>
        <taxon>metagenomes</taxon>
        <taxon>ecological metagenomes</taxon>
    </lineage>
</organism>
<proteinExistence type="predicted"/>
<gene>
    <name evidence="1" type="ORF">CPAV1605_487</name>
</gene>